<reference evidence="2 3" key="1">
    <citation type="submission" date="2019-07" db="EMBL/GenBank/DDBJ databases">
        <authorList>
            <person name="Jastrzebski P J."/>
            <person name="Paukszto L."/>
            <person name="Jastrzebski P J."/>
        </authorList>
    </citation>
    <scope>NUCLEOTIDE SEQUENCE [LARGE SCALE GENOMIC DNA]</scope>
    <source>
        <strain evidence="2 3">WMS-il1</strain>
    </source>
</reference>
<keyword evidence="1" id="KW-0472">Membrane</keyword>
<keyword evidence="1" id="KW-1133">Transmembrane helix</keyword>
<organism evidence="2 3">
    <name type="scientific">Hymenolepis diminuta</name>
    <name type="common">Rat tapeworm</name>
    <dbReference type="NCBI Taxonomy" id="6216"/>
    <lineage>
        <taxon>Eukaryota</taxon>
        <taxon>Metazoa</taxon>
        <taxon>Spiralia</taxon>
        <taxon>Lophotrochozoa</taxon>
        <taxon>Platyhelminthes</taxon>
        <taxon>Cestoda</taxon>
        <taxon>Eucestoda</taxon>
        <taxon>Cyclophyllidea</taxon>
        <taxon>Hymenolepididae</taxon>
        <taxon>Hymenolepis</taxon>
    </lineage>
</organism>
<feature type="transmembrane region" description="Helical" evidence="1">
    <location>
        <begin position="12"/>
        <end position="34"/>
    </location>
</feature>
<gene>
    <name evidence="2" type="ORF">WMSIL1_LOCUS164</name>
</gene>
<feature type="transmembrane region" description="Helical" evidence="1">
    <location>
        <begin position="113"/>
        <end position="137"/>
    </location>
</feature>
<dbReference type="EMBL" id="CABIJS010000006">
    <property type="protein sequence ID" value="VUZ38753.1"/>
    <property type="molecule type" value="Genomic_DNA"/>
</dbReference>
<sequence length="138" mass="15058">NLLRAHYSLKLLYPSWALITILVTYLFTILSAALDMGPCGNIFSSSCSGNDMDAIRGLIGTNLFLFLVAAVFSVLYIMKRFKWALWGEIGFMVAISILLLAAIGLLYDGMTYLTSLFMTIAMTFAVAITGALLVGLLK</sequence>
<dbReference type="Proteomes" id="UP000321570">
    <property type="component" value="Unassembled WGS sequence"/>
</dbReference>
<keyword evidence="3" id="KW-1185">Reference proteome</keyword>
<feature type="transmembrane region" description="Helical" evidence="1">
    <location>
        <begin position="54"/>
        <end position="77"/>
    </location>
</feature>
<evidence type="ECO:0000313" key="3">
    <source>
        <dbReference type="Proteomes" id="UP000321570"/>
    </source>
</evidence>
<evidence type="ECO:0000313" key="2">
    <source>
        <dbReference type="EMBL" id="VUZ38753.1"/>
    </source>
</evidence>
<dbReference type="AlphaFoldDB" id="A0A564XWW8"/>
<feature type="transmembrane region" description="Helical" evidence="1">
    <location>
        <begin position="89"/>
        <end position="107"/>
    </location>
</feature>
<keyword evidence="1" id="KW-0812">Transmembrane</keyword>
<evidence type="ECO:0000256" key="1">
    <source>
        <dbReference type="SAM" id="Phobius"/>
    </source>
</evidence>
<accession>A0A564XWW8</accession>
<protein>
    <submittedName>
        <fullName evidence="2">Uncharacterized protein</fullName>
    </submittedName>
</protein>
<name>A0A564XWW8_HYMDI</name>
<feature type="non-terminal residue" evidence="2">
    <location>
        <position position="1"/>
    </location>
</feature>
<proteinExistence type="predicted"/>